<evidence type="ECO:0000313" key="1">
    <source>
        <dbReference type="EMBL" id="RDC58709.1"/>
    </source>
</evidence>
<reference evidence="1 2" key="1">
    <citation type="submission" date="2018-04" db="EMBL/GenBank/DDBJ databases">
        <title>Adhaeribacter sp. HMF7616 genome sequencing and assembly.</title>
        <authorList>
            <person name="Kang H."/>
            <person name="Kang J."/>
            <person name="Cha I."/>
            <person name="Kim H."/>
            <person name="Joh K."/>
        </authorList>
    </citation>
    <scope>NUCLEOTIDE SEQUENCE [LARGE SCALE GENOMIC DNA]</scope>
    <source>
        <strain evidence="1 2">HMF7616</strain>
    </source>
</reference>
<dbReference type="OrthoDB" id="853463at2"/>
<accession>A0A369Q709</accession>
<keyword evidence="2" id="KW-1185">Reference proteome</keyword>
<organism evidence="1 2">
    <name type="scientific">Adhaeribacter pallidiroseus</name>
    <dbReference type="NCBI Taxonomy" id="2072847"/>
    <lineage>
        <taxon>Bacteria</taxon>
        <taxon>Pseudomonadati</taxon>
        <taxon>Bacteroidota</taxon>
        <taxon>Cytophagia</taxon>
        <taxon>Cytophagales</taxon>
        <taxon>Hymenobacteraceae</taxon>
        <taxon>Adhaeribacter</taxon>
    </lineage>
</organism>
<dbReference type="Proteomes" id="UP000253919">
    <property type="component" value="Unassembled WGS sequence"/>
</dbReference>
<dbReference type="EMBL" id="QASA01000003">
    <property type="protein sequence ID" value="RDC58709.1"/>
    <property type="molecule type" value="Genomic_DNA"/>
</dbReference>
<dbReference type="RefSeq" id="WP_115375906.1">
    <property type="nucleotide sequence ID" value="NZ_QASA01000003.1"/>
</dbReference>
<gene>
    <name evidence="1" type="ORF">AHMF7616_05343</name>
</gene>
<comment type="caution">
    <text evidence="1">The sequence shown here is derived from an EMBL/GenBank/DDBJ whole genome shotgun (WGS) entry which is preliminary data.</text>
</comment>
<dbReference type="AlphaFoldDB" id="A0A369Q709"/>
<proteinExistence type="predicted"/>
<evidence type="ECO:0000313" key="2">
    <source>
        <dbReference type="Proteomes" id="UP000253919"/>
    </source>
</evidence>
<protein>
    <submittedName>
        <fullName evidence="1">Uncharacterized protein</fullName>
    </submittedName>
</protein>
<name>A0A369Q709_9BACT</name>
<sequence length="87" mass="10384">MAKDKKDFGNVLGKLHGNKLDMQVPKQEDSVIIKKSEKVRKRITFFVDERLEHMIDIGTLEEKYRSKSDFVERILMNYFKDKDYIKS</sequence>